<dbReference type="HOGENOM" id="CLU_514611_0_0_9"/>
<dbReference type="AlphaFoldDB" id="C2K090"/>
<proteinExistence type="predicted"/>
<accession>C2K090</accession>
<feature type="domain" description="Mga helix-turn-helix" evidence="1">
    <location>
        <begin position="125"/>
        <end position="203"/>
    </location>
</feature>
<sequence>MGCYFKSLYHAFPNEWITQHRSLREGDFMKDNHDIFLSMSDAEKLSLFRTIIDVREAQTPVKKRVKAYRDHRLLVSEVNLKQVAAITNRNYGSVYNTYNGLMHSLEAMIGREHASVKTLLGIPVDEFRYYLVKQSNPYHFLDAVLYQRYEDFDDFLRACDSSKATVLRHLKVIRGYARQSGVQFSYETLSFVGAELNVRLFITIAYWLATNGVAWPFENLSHDRAGEILDDLLVVFDSGKVNKITRELLMYYIAVAHQRILSGHVLSHEAGSKVLQYPVPNLFSDAALSLLDKSKRLQHLTTQQQQSESDALYFLFNFAPLYIITDGQVEQRIIARYNDYNPEIYQLINGFFTRFPYNFKLDIHLPDDTYNLLFANMLSVTVSVLAFNKDFTTSLLAEFSANMQQTKDDPDFYQQVKVTLNEVIDSQQLTSFVGCRDVLAEAFYRNLHQLLVQFQPQQKVLVAPVIEQTVTGYIDLLAFLHAVPFVELASPDADLKDVDLIITTSVGAIKDAAGQTQIFPWHINVTNDHYGHLYSLLRELWDGKTLKDARFIY</sequence>
<reference evidence="2" key="1">
    <citation type="submission" date="2009-01" db="EMBL/GenBank/DDBJ databases">
        <authorList>
            <person name="Qin X."/>
            <person name="Bachman B."/>
            <person name="Battles P."/>
            <person name="Bell A."/>
            <person name="Bess C."/>
            <person name="Bickham C."/>
            <person name="Chaboub L."/>
            <person name="Chen D."/>
            <person name="Coyle M."/>
            <person name="Deiros D.R."/>
            <person name="Dinh H."/>
            <person name="Forbes L."/>
            <person name="Fowler G."/>
            <person name="Francisco L."/>
            <person name="Fu Q."/>
            <person name="Gubbala S."/>
            <person name="Hale W."/>
            <person name="Han Y."/>
            <person name="Hemphill L."/>
            <person name="Highlander S.K."/>
            <person name="Hirani K."/>
            <person name="Hogues M."/>
            <person name="Jackson L."/>
            <person name="Jakkamsetti A."/>
            <person name="Javaid M."/>
            <person name="Jiang H."/>
            <person name="Korchina V."/>
            <person name="Kovar C."/>
            <person name="Lara F."/>
            <person name="Lee S."/>
            <person name="Mata R."/>
            <person name="Mathew T."/>
            <person name="Moen C."/>
            <person name="Morales K."/>
            <person name="Munidasa M."/>
            <person name="Nazareth L."/>
            <person name="Ngo R."/>
            <person name="Nguyen L."/>
            <person name="Okwuonu G."/>
            <person name="Ongeri F."/>
            <person name="Patil S."/>
            <person name="Petrosino J."/>
            <person name="Pham C."/>
            <person name="Pham P."/>
            <person name="Pu L.-L."/>
            <person name="Puazo M."/>
            <person name="Raj R."/>
            <person name="Reid J."/>
            <person name="Rouhana J."/>
            <person name="Saada N."/>
            <person name="Shang Y."/>
            <person name="Simmons D."/>
            <person name="Thornton R."/>
            <person name="Warren J."/>
            <person name="Weissenberger G."/>
            <person name="Zhang J."/>
            <person name="Zhang L."/>
            <person name="Zhou C."/>
            <person name="Zhu D."/>
            <person name="Muzny D."/>
            <person name="Worley K."/>
            <person name="Gibbs R."/>
        </authorList>
    </citation>
    <scope>NUCLEOTIDE SEQUENCE [LARGE SCALE GENOMIC DNA]</scope>
    <source>
        <strain evidence="2">LMS2-1</strain>
    </source>
</reference>
<dbReference type="Proteomes" id="UP000004525">
    <property type="component" value="Unassembled WGS sequence"/>
</dbReference>
<name>C2K090_LACRM</name>
<organism evidence="2 3">
    <name type="scientific">Lacticaseibacillus rhamnosus (strain LMS2-1)</name>
    <dbReference type="NCBI Taxonomy" id="525361"/>
    <lineage>
        <taxon>Bacteria</taxon>
        <taxon>Bacillati</taxon>
        <taxon>Bacillota</taxon>
        <taxon>Bacilli</taxon>
        <taxon>Lactobacillales</taxon>
        <taxon>Lactobacillaceae</taxon>
        <taxon>Lacticaseibacillus</taxon>
    </lineage>
</organism>
<evidence type="ECO:0000313" key="2">
    <source>
        <dbReference type="EMBL" id="EEN79377.1"/>
    </source>
</evidence>
<dbReference type="EMBL" id="ACIZ01000101">
    <property type="protein sequence ID" value="EEN79377.1"/>
    <property type="molecule type" value="Genomic_DNA"/>
</dbReference>
<dbReference type="InterPro" id="IPR007737">
    <property type="entry name" value="Mga_HTH"/>
</dbReference>
<keyword evidence="3" id="KW-1185">Reference proteome</keyword>
<evidence type="ECO:0000313" key="3">
    <source>
        <dbReference type="Proteomes" id="UP000004525"/>
    </source>
</evidence>
<protein>
    <submittedName>
        <fullName evidence="2">M protein trans-acting positive regulator (MGA)</fullName>
    </submittedName>
</protein>
<evidence type="ECO:0000259" key="1">
    <source>
        <dbReference type="Pfam" id="PF05043"/>
    </source>
</evidence>
<dbReference type="Pfam" id="PF05043">
    <property type="entry name" value="Mga"/>
    <property type="match status" value="1"/>
</dbReference>
<comment type="caution">
    <text evidence="2">The sequence shown here is derived from an EMBL/GenBank/DDBJ whole genome shotgun (WGS) entry which is preliminary data.</text>
</comment>
<gene>
    <name evidence="2" type="ORF">HMPREF0539_2575</name>
</gene>